<protein>
    <submittedName>
        <fullName evidence="1">Uncharacterized protein</fullName>
    </submittedName>
</protein>
<dbReference type="EMBL" id="VDEP01000384">
    <property type="protein sequence ID" value="KAA1091697.1"/>
    <property type="molecule type" value="Genomic_DNA"/>
</dbReference>
<evidence type="ECO:0000313" key="2">
    <source>
        <dbReference type="Proteomes" id="UP000325313"/>
    </source>
</evidence>
<gene>
    <name evidence="1" type="ORF">PGTUg99_007786</name>
</gene>
<organism evidence="1 2">
    <name type="scientific">Puccinia graminis f. sp. tritici</name>
    <dbReference type="NCBI Taxonomy" id="56615"/>
    <lineage>
        <taxon>Eukaryota</taxon>
        <taxon>Fungi</taxon>
        <taxon>Dikarya</taxon>
        <taxon>Basidiomycota</taxon>
        <taxon>Pucciniomycotina</taxon>
        <taxon>Pucciniomycetes</taxon>
        <taxon>Pucciniales</taxon>
        <taxon>Pucciniaceae</taxon>
        <taxon>Puccinia</taxon>
    </lineage>
</organism>
<reference evidence="1 2" key="1">
    <citation type="submission" date="2019-05" db="EMBL/GenBank/DDBJ databases">
        <title>Emergence of the Ug99 lineage of the wheat stem rust pathogen through somatic hybridization.</title>
        <authorList>
            <person name="Li F."/>
            <person name="Upadhyaya N.M."/>
            <person name="Sperschneider J."/>
            <person name="Matny O."/>
            <person name="Nguyen-Phuc H."/>
            <person name="Mago R."/>
            <person name="Raley C."/>
            <person name="Miller M.E."/>
            <person name="Silverstein K.A.T."/>
            <person name="Henningsen E."/>
            <person name="Hirsch C.D."/>
            <person name="Visser B."/>
            <person name="Pretorius Z.A."/>
            <person name="Steffenson B.J."/>
            <person name="Schwessinger B."/>
            <person name="Dodds P.N."/>
            <person name="Figueroa M."/>
        </authorList>
    </citation>
    <scope>NUCLEOTIDE SEQUENCE [LARGE SCALE GENOMIC DNA]</scope>
    <source>
        <strain evidence="1 2">Ug99</strain>
    </source>
</reference>
<sequence length="106" mass="11791">MIESENFVKKPSARLEYPIHLSATRSTRLKLAASPKAPLVPRIVAIILQDRRRSTIKGNQFDKKVLYAVSSSGGQWGSPGKTGLLLDFVPQSLQYIKASALFEYRS</sequence>
<evidence type="ECO:0000313" key="1">
    <source>
        <dbReference type="EMBL" id="KAA1091697.1"/>
    </source>
</evidence>
<dbReference type="Proteomes" id="UP000325313">
    <property type="component" value="Unassembled WGS sequence"/>
</dbReference>
<comment type="caution">
    <text evidence="1">The sequence shown here is derived from an EMBL/GenBank/DDBJ whole genome shotgun (WGS) entry which is preliminary data.</text>
</comment>
<name>A0A5B0NQT9_PUCGR</name>
<proteinExistence type="predicted"/>
<dbReference type="AlphaFoldDB" id="A0A5B0NQT9"/>
<accession>A0A5B0NQT9</accession>